<proteinExistence type="predicted"/>
<dbReference type="AlphaFoldDB" id="A0A5N7D985"/>
<protein>
    <submittedName>
        <fullName evidence="1">Uncharacterized protein</fullName>
    </submittedName>
</protein>
<dbReference type="GeneID" id="43666981"/>
<dbReference type="OrthoDB" id="3800761at2759"/>
<reference evidence="1 2" key="1">
    <citation type="submission" date="2019-04" db="EMBL/GenBank/DDBJ databases">
        <authorList>
            <consortium name="DOE Joint Genome Institute"/>
            <person name="Mondo S."/>
            <person name="Kjaerbolling I."/>
            <person name="Vesth T."/>
            <person name="Frisvad J.C."/>
            <person name="Nybo J.L."/>
            <person name="Theobald S."/>
            <person name="Kildgaard S."/>
            <person name="Isbrandt T."/>
            <person name="Kuo A."/>
            <person name="Sato A."/>
            <person name="Lyhne E.K."/>
            <person name="Kogle M.E."/>
            <person name="Wiebenga A."/>
            <person name="Kun R.S."/>
            <person name="Lubbers R.J."/>
            <person name="Makela M.R."/>
            <person name="Barry K."/>
            <person name="Chovatia M."/>
            <person name="Clum A."/>
            <person name="Daum C."/>
            <person name="Haridas S."/>
            <person name="He G."/>
            <person name="LaButti K."/>
            <person name="Lipzen A."/>
            <person name="Riley R."/>
            <person name="Salamov A."/>
            <person name="Simmons B.A."/>
            <person name="Magnuson J.K."/>
            <person name="Henrissat B."/>
            <person name="Mortensen U.H."/>
            <person name="Larsen T.O."/>
            <person name="Devries R.P."/>
            <person name="Grigoriev I.V."/>
            <person name="Machida M."/>
            <person name="Baker S.E."/>
            <person name="Andersen M.R."/>
            <person name="Cantor M.N."/>
            <person name="Hua S.X."/>
        </authorList>
    </citation>
    <scope>NUCLEOTIDE SEQUENCE [LARGE SCALE GENOMIC DNA]</scope>
    <source>
        <strain evidence="1 2">CBS 119388</strain>
    </source>
</reference>
<dbReference type="EMBL" id="ML736781">
    <property type="protein sequence ID" value="KAE8403010.1"/>
    <property type="molecule type" value="Genomic_DNA"/>
</dbReference>
<evidence type="ECO:0000313" key="1">
    <source>
        <dbReference type="EMBL" id="KAE8403010.1"/>
    </source>
</evidence>
<sequence>MSLINFSLVSADNGRALCHAEFDRSGEPGFLFLSIDIPFFINFELRDQRRRAAEEIHGRKVNTKYVQRVSSANGG</sequence>
<dbReference type="Proteomes" id="UP000325579">
    <property type="component" value="Unassembled WGS sequence"/>
</dbReference>
<name>A0A5N7D985_9EURO</name>
<organism evidence="1 2">
    <name type="scientific">Aspergillus pseudonomiae</name>
    <dbReference type="NCBI Taxonomy" id="1506151"/>
    <lineage>
        <taxon>Eukaryota</taxon>
        <taxon>Fungi</taxon>
        <taxon>Dikarya</taxon>
        <taxon>Ascomycota</taxon>
        <taxon>Pezizomycotina</taxon>
        <taxon>Eurotiomycetes</taxon>
        <taxon>Eurotiomycetidae</taxon>
        <taxon>Eurotiales</taxon>
        <taxon>Aspergillaceae</taxon>
        <taxon>Aspergillus</taxon>
        <taxon>Aspergillus subgen. Circumdati</taxon>
    </lineage>
</organism>
<keyword evidence="2" id="KW-1185">Reference proteome</keyword>
<gene>
    <name evidence="1" type="ORF">BDV37DRAFT_251328</name>
</gene>
<evidence type="ECO:0000313" key="2">
    <source>
        <dbReference type="Proteomes" id="UP000325579"/>
    </source>
</evidence>
<accession>A0A5N7D985</accession>
<dbReference type="RefSeq" id="XP_031940329.1">
    <property type="nucleotide sequence ID" value="XM_032082290.1"/>
</dbReference>